<dbReference type="Pfam" id="PF01475">
    <property type="entry name" value="FUR"/>
    <property type="match status" value="1"/>
</dbReference>
<dbReference type="Gene3D" id="3.30.1490.190">
    <property type="match status" value="1"/>
</dbReference>
<dbReference type="Gene3D" id="1.10.10.10">
    <property type="entry name" value="Winged helix-like DNA-binding domain superfamily/Winged helix DNA-binding domain"/>
    <property type="match status" value="1"/>
</dbReference>
<evidence type="ECO:0000256" key="9">
    <source>
        <dbReference type="ARBA" id="ARBA00023015"/>
    </source>
</evidence>
<proteinExistence type="inferred from homology"/>
<dbReference type="InterPro" id="IPR043135">
    <property type="entry name" value="Fur_C"/>
</dbReference>
<evidence type="ECO:0000256" key="10">
    <source>
        <dbReference type="ARBA" id="ARBA00023125"/>
    </source>
</evidence>
<evidence type="ECO:0000256" key="12">
    <source>
        <dbReference type="PIRSR" id="PIRSR602481-1"/>
    </source>
</evidence>
<evidence type="ECO:0000313" key="13">
    <source>
        <dbReference type="EMBL" id="ASQ29854.1"/>
    </source>
</evidence>
<keyword evidence="8 12" id="KW-0862">Zinc</keyword>
<dbReference type="AlphaFoldDB" id="A0A222MUX9"/>
<accession>A0A222MUX9</accession>
<evidence type="ECO:0000256" key="1">
    <source>
        <dbReference type="ARBA" id="ARBA00002997"/>
    </source>
</evidence>
<evidence type="ECO:0000256" key="11">
    <source>
        <dbReference type="ARBA" id="ARBA00023163"/>
    </source>
</evidence>
<feature type="binding site" evidence="12">
    <location>
        <position position="132"/>
    </location>
    <ligand>
        <name>Zn(2+)</name>
        <dbReference type="ChEBI" id="CHEBI:29105"/>
    </ligand>
</feature>
<keyword evidence="5" id="KW-0963">Cytoplasm</keyword>
<name>A0A222MUX9_9BACT</name>
<dbReference type="InterPro" id="IPR036390">
    <property type="entry name" value="WH_DNA-bd_sf"/>
</dbReference>
<keyword evidence="6" id="KW-0678">Repressor</keyword>
<dbReference type="FunFam" id="1.10.10.10:FF:000007">
    <property type="entry name" value="Ferric uptake regulation protein"/>
    <property type="match status" value="1"/>
</dbReference>
<feature type="binding site" evidence="12">
    <location>
        <position position="89"/>
    </location>
    <ligand>
        <name>Zn(2+)</name>
        <dbReference type="ChEBI" id="CHEBI:29105"/>
    </ligand>
</feature>
<comment type="subcellular location">
    <subcellularLocation>
        <location evidence="2">Cytoplasm</location>
    </subcellularLocation>
</comment>
<dbReference type="CDD" id="cd07153">
    <property type="entry name" value="Fur_like"/>
    <property type="match status" value="1"/>
</dbReference>
<reference evidence="13 14" key="1">
    <citation type="submission" date="2017-07" db="EMBL/GenBank/DDBJ databases">
        <title>Analysis of two Campylobacter avium genomes and identification of a novel hippuricase gene.</title>
        <authorList>
            <person name="Miller W.G."/>
            <person name="Chapman M.H."/>
            <person name="Yee E."/>
            <person name="Revez J."/>
            <person name="Bono J.L."/>
            <person name="Rossi M."/>
        </authorList>
    </citation>
    <scope>NUCLEOTIDE SEQUENCE [LARGE SCALE GENOMIC DNA]</scope>
    <source>
        <strain evidence="13 14">LMG 24591</strain>
    </source>
</reference>
<dbReference type="InterPro" id="IPR002481">
    <property type="entry name" value="FUR"/>
</dbReference>
<evidence type="ECO:0000313" key="14">
    <source>
        <dbReference type="Proteomes" id="UP000201169"/>
    </source>
</evidence>
<dbReference type="GO" id="GO:0045892">
    <property type="term" value="P:negative regulation of DNA-templated transcription"/>
    <property type="evidence" value="ECO:0007669"/>
    <property type="project" value="TreeGrafter"/>
</dbReference>
<keyword evidence="7 12" id="KW-0479">Metal-binding</keyword>
<evidence type="ECO:0000256" key="4">
    <source>
        <dbReference type="ARBA" id="ARBA00020910"/>
    </source>
</evidence>
<evidence type="ECO:0000256" key="2">
    <source>
        <dbReference type="ARBA" id="ARBA00004496"/>
    </source>
</evidence>
<keyword evidence="9" id="KW-0805">Transcription regulation</keyword>
<comment type="function">
    <text evidence="1">Acts as a global negative controlling element, employing Fe(2+) as a cofactor to bind the operator of the repressed genes.</text>
</comment>
<keyword evidence="10" id="KW-0238">DNA-binding</keyword>
<dbReference type="GO" id="GO:0000976">
    <property type="term" value="F:transcription cis-regulatory region binding"/>
    <property type="evidence" value="ECO:0007669"/>
    <property type="project" value="TreeGrafter"/>
</dbReference>
<feature type="binding site" evidence="12">
    <location>
        <position position="135"/>
    </location>
    <ligand>
        <name>Zn(2+)</name>
        <dbReference type="ChEBI" id="CHEBI:29105"/>
    </ligand>
</feature>
<keyword evidence="11" id="KW-0804">Transcription</keyword>
<dbReference type="GO" id="GO:1900376">
    <property type="term" value="P:regulation of secondary metabolite biosynthetic process"/>
    <property type="evidence" value="ECO:0007669"/>
    <property type="project" value="TreeGrafter"/>
</dbReference>
<evidence type="ECO:0000256" key="6">
    <source>
        <dbReference type="ARBA" id="ARBA00022491"/>
    </source>
</evidence>
<evidence type="ECO:0000256" key="7">
    <source>
        <dbReference type="ARBA" id="ARBA00022723"/>
    </source>
</evidence>
<dbReference type="InterPro" id="IPR036388">
    <property type="entry name" value="WH-like_DNA-bd_sf"/>
</dbReference>
<evidence type="ECO:0000256" key="8">
    <source>
        <dbReference type="ARBA" id="ARBA00022833"/>
    </source>
</evidence>
<dbReference type="GO" id="GO:0005737">
    <property type="term" value="C:cytoplasm"/>
    <property type="evidence" value="ECO:0007669"/>
    <property type="project" value="UniProtKB-SubCell"/>
</dbReference>
<dbReference type="Proteomes" id="UP000201169">
    <property type="component" value="Chromosome"/>
</dbReference>
<dbReference type="OrthoDB" id="8659436at2"/>
<keyword evidence="14" id="KW-1185">Reference proteome</keyword>
<dbReference type="EMBL" id="CP022347">
    <property type="protein sequence ID" value="ASQ29854.1"/>
    <property type="molecule type" value="Genomic_DNA"/>
</dbReference>
<dbReference type="KEGG" id="cavi:CAV_0182"/>
<dbReference type="GO" id="GO:0008270">
    <property type="term" value="F:zinc ion binding"/>
    <property type="evidence" value="ECO:0007669"/>
    <property type="project" value="TreeGrafter"/>
</dbReference>
<evidence type="ECO:0000256" key="3">
    <source>
        <dbReference type="ARBA" id="ARBA00007957"/>
    </source>
</evidence>
<organism evidence="13 14">
    <name type="scientific">Campylobacter avium LMG 24591</name>
    <dbReference type="NCBI Taxonomy" id="522484"/>
    <lineage>
        <taxon>Bacteria</taxon>
        <taxon>Pseudomonadati</taxon>
        <taxon>Campylobacterota</taxon>
        <taxon>Epsilonproteobacteria</taxon>
        <taxon>Campylobacterales</taxon>
        <taxon>Campylobacteraceae</taxon>
        <taxon>Campylobacter</taxon>
    </lineage>
</organism>
<comment type="cofactor">
    <cofactor evidence="12">
        <name>Zn(2+)</name>
        <dbReference type="ChEBI" id="CHEBI:29105"/>
    </cofactor>
    <text evidence="12">Binds 1 zinc ion per subunit.</text>
</comment>
<dbReference type="PANTHER" id="PTHR33202">
    <property type="entry name" value="ZINC UPTAKE REGULATION PROTEIN"/>
    <property type="match status" value="1"/>
</dbReference>
<gene>
    <name evidence="13" type="primary">perR</name>
    <name evidence="13" type="ORF">CAV_0182</name>
</gene>
<dbReference type="PANTHER" id="PTHR33202:SF7">
    <property type="entry name" value="FERRIC UPTAKE REGULATION PROTEIN"/>
    <property type="match status" value="1"/>
</dbReference>
<evidence type="ECO:0000256" key="5">
    <source>
        <dbReference type="ARBA" id="ARBA00022490"/>
    </source>
</evidence>
<protein>
    <recommendedName>
        <fullName evidence="4">Ferric uptake regulation protein</fullName>
    </recommendedName>
</protein>
<dbReference type="RefSeq" id="WP_094324650.1">
    <property type="nucleotide sequence ID" value="NZ_CP022347.1"/>
</dbReference>
<comment type="similarity">
    <text evidence="3">Belongs to the Fur family.</text>
</comment>
<sequence>MELIQLLKKYDLKATPQRLCVLKILKKHEHPNIDELYEQVKNEYPSISLATVYKNLHTLQEQGLVVEVNVPNQKAYYDIYEEPHMHIICSNCGNISDLDFKDTNLLSYQEELEKKLGSFINKLNISAYTDTCSSCMGLK</sequence>
<dbReference type="SUPFAM" id="SSF46785">
    <property type="entry name" value="Winged helix' DNA-binding domain"/>
    <property type="match status" value="1"/>
</dbReference>
<feature type="binding site" evidence="12">
    <location>
        <position position="92"/>
    </location>
    <ligand>
        <name>Zn(2+)</name>
        <dbReference type="ChEBI" id="CHEBI:29105"/>
    </ligand>
</feature>
<dbReference type="GO" id="GO:0003700">
    <property type="term" value="F:DNA-binding transcription factor activity"/>
    <property type="evidence" value="ECO:0007669"/>
    <property type="project" value="InterPro"/>
</dbReference>